<feature type="compositionally biased region" description="Polar residues" evidence="1">
    <location>
        <begin position="145"/>
        <end position="166"/>
    </location>
</feature>
<organism evidence="2 3">
    <name type="scientific">Claviceps pusilla</name>
    <dbReference type="NCBI Taxonomy" id="123648"/>
    <lineage>
        <taxon>Eukaryota</taxon>
        <taxon>Fungi</taxon>
        <taxon>Dikarya</taxon>
        <taxon>Ascomycota</taxon>
        <taxon>Pezizomycotina</taxon>
        <taxon>Sordariomycetes</taxon>
        <taxon>Hypocreomycetidae</taxon>
        <taxon>Hypocreales</taxon>
        <taxon>Clavicipitaceae</taxon>
        <taxon>Claviceps</taxon>
    </lineage>
</organism>
<dbReference type="AlphaFoldDB" id="A0A9P7N1H5"/>
<feature type="region of interest" description="Disordered" evidence="1">
    <location>
        <begin position="56"/>
        <end position="77"/>
    </location>
</feature>
<dbReference type="OrthoDB" id="2283631at2759"/>
<name>A0A9P7N1H5_9HYPO</name>
<proteinExistence type="predicted"/>
<comment type="caution">
    <text evidence="2">The sequence shown here is derived from an EMBL/GenBank/DDBJ whole genome shotgun (WGS) entry which is preliminary data.</text>
</comment>
<sequence>MEAWPMPDLQKQVDAIREAFSADIRRPFVLRSSFPYGSPHSSSPSSPPRTNIAYQGGGSVHGTGSMDHQHLDPSNDQVSYISHPITPPVSIGPVDSTSDSPAVQSLVMMPQDGQTPDMQSSMALGNDPPTWNPARIFANWNTSFGTLSQPGPLPGSTSQASLNNSPPGRPDHTSIMDPVSAQSLSSGAGQMAHAQFSSTTSMPDFITPAMWQESVASVYEGGLKRTWDYDGSMTNLKRH</sequence>
<keyword evidence="3" id="KW-1185">Reference proteome</keyword>
<dbReference type="Proteomes" id="UP000748025">
    <property type="component" value="Unassembled WGS sequence"/>
</dbReference>
<reference evidence="2" key="1">
    <citation type="journal article" date="2020" name="bioRxiv">
        <title>Whole genome comparisons of ergot fungi reveals the divergence and evolution of species within the genus Claviceps are the result of varying mechanisms driving genome evolution and host range expansion.</title>
        <authorList>
            <person name="Wyka S.A."/>
            <person name="Mondo S.J."/>
            <person name="Liu M."/>
            <person name="Dettman J."/>
            <person name="Nalam V."/>
            <person name="Broders K.D."/>
        </authorList>
    </citation>
    <scope>NUCLEOTIDE SEQUENCE</scope>
    <source>
        <strain evidence="2">CCC 602</strain>
    </source>
</reference>
<dbReference type="EMBL" id="SRPW01003973">
    <property type="protein sequence ID" value="KAG5985712.1"/>
    <property type="molecule type" value="Genomic_DNA"/>
</dbReference>
<accession>A0A9P7N1H5</accession>
<evidence type="ECO:0000313" key="3">
    <source>
        <dbReference type="Proteomes" id="UP000748025"/>
    </source>
</evidence>
<evidence type="ECO:0000313" key="2">
    <source>
        <dbReference type="EMBL" id="KAG5985712.1"/>
    </source>
</evidence>
<feature type="region of interest" description="Disordered" evidence="1">
    <location>
        <begin position="145"/>
        <end position="173"/>
    </location>
</feature>
<protein>
    <submittedName>
        <fullName evidence="2">Uncharacterized protein</fullName>
    </submittedName>
</protein>
<gene>
    <name evidence="2" type="ORF">E4U43_005933</name>
</gene>
<evidence type="ECO:0000256" key="1">
    <source>
        <dbReference type="SAM" id="MobiDB-lite"/>
    </source>
</evidence>